<organism evidence="2 3">
    <name type="scientific">Salipaludibacillus keqinensis</name>
    <dbReference type="NCBI Taxonomy" id="2045207"/>
    <lineage>
        <taxon>Bacteria</taxon>
        <taxon>Bacillati</taxon>
        <taxon>Bacillota</taxon>
        <taxon>Bacilli</taxon>
        <taxon>Bacillales</taxon>
        <taxon>Bacillaceae</taxon>
    </lineage>
</organism>
<proteinExistence type="predicted"/>
<dbReference type="OrthoDB" id="2914959at2"/>
<evidence type="ECO:0000313" key="2">
    <source>
        <dbReference type="EMBL" id="PYZ92821.1"/>
    </source>
</evidence>
<dbReference type="EMBL" id="PDOD01000003">
    <property type="protein sequence ID" value="PYZ92821.1"/>
    <property type="molecule type" value="Genomic_DNA"/>
</dbReference>
<evidence type="ECO:0000313" key="3">
    <source>
        <dbReference type="Proteomes" id="UP000248214"/>
    </source>
</evidence>
<evidence type="ECO:0000256" key="1">
    <source>
        <dbReference type="SAM" id="Coils"/>
    </source>
</evidence>
<keyword evidence="3" id="KW-1185">Reference proteome</keyword>
<sequence>MKELDLLKIMMHKLATIESKMIKHDDLEEMNEQLYEQEESLKNIQNNLKDLKLNMEIKHIENMNSDDVLLRSILDKYSLQYK</sequence>
<name>A0A323TCM9_9BACI</name>
<comment type="caution">
    <text evidence="2">The sequence shown here is derived from an EMBL/GenBank/DDBJ whole genome shotgun (WGS) entry which is preliminary data.</text>
</comment>
<dbReference type="RefSeq" id="WP_110610369.1">
    <property type="nucleotide sequence ID" value="NZ_PDOD01000003.1"/>
</dbReference>
<feature type="coiled-coil region" evidence="1">
    <location>
        <begin position="17"/>
        <end position="61"/>
    </location>
</feature>
<gene>
    <name evidence="2" type="ORF">CR194_14320</name>
</gene>
<keyword evidence="1" id="KW-0175">Coiled coil</keyword>
<accession>A0A323TCM9</accession>
<dbReference type="AlphaFoldDB" id="A0A323TCM9"/>
<dbReference type="Proteomes" id="UP000248214">
    <property type="component" value="Unassembled WGS sequence"/>
</dbReference>
<protein>
    <submittedName>
        <fullName evidence="2">Uncharacterized protein</fullName>
    </submittedName>
</protein>
<reference evidence="2 3" key="1">
    <citation type="submission" date="2017-10" db="EMBL/GenBank/DDBJ databases">
        <title>Bacillus sp. nov., a halophilic bacterium isolated from a Keqin Lake.</title>
        <authorList>
            <person name="Wang H."/>
        </authorList>
    </citation>
    <scope>NUCLEOTIDE SEQUENCE [LARGE SCALE GENOMIC DNA]</scope>
    <source>
        <strain evidence="2 3">KQ-12</strain>
    </source>
</reference>